<comment type="caution">
    <text evidence="1">The sequence shown here is derived from an EMBL/GenBank/DDBJ whole genome shotgun (WGS) entry which is preliminary data.</text>
</comment>
<keyword evidence="2" id="KW-1185">Reference proteome</keyword>
<dbReference type="EMBL" id="VXJS01000014">
    <property type="protein sequence ID" value="KAA8667554.1"/>
    <property type="molecule type" value="Genomic_DNA"/>
</dbReference>
<evidence type="ECO:0000313" key="1">
    <source>
        <dbReference type="EMBL" id="KAA8667554.1"/>
    </source>
</evidence>
<reference evidence="1 2" key="1">
    <citation type="submission" date="2019-09" db="EMBL/GenBank/DDBJ databases">
        <title>Draft genome sequence of various Type strains from the CCUG.</title>
        <authorList>
            <person name="Pineiro-Iglesias B."/>
            <person name="Tunovic T."/>
            <person name="Unosson C."/>
            <person name="Inganas E."/>
            <person name="Ohlen M."/>
            <person name="Cardew S."/>
            <person name="Jensie-Markopoulos S."/>
            <person name="Salva-Serra F."/>
            <person name="Jaen-Luchoro D."/>
            <person name="Karlsson R."/>
            <person name="Svensson-Stadler L."/>
            <person name="Chun J."/>
            <person name="Moore E."/>
        </authorList>
    </citation>
    <scope>NUCLEOTIDE SEQUENCE [LARGE SCALE GENOMIC DNA]</scope>
    <source>
        <strain evidence="1 2">CCUG 56969T</strain>
    </source>
</reference>
<evidence type="ECO:0000313" key="2">
    <source>
        <dbReference type="Proteomes" id="UP000322521"/>
    </source>
</evidence>
<proteinExistence type="predicted"/>
<dbReference type="AlphaFoldDB" id="A0A5M9NAS2"/>
<dbReference type="Proteomes" id="UP000322521">
    <property type="component" value="Unassembled WGS sequence"/>
</dbReference>
<name>A0A5M9NAS2_9VIBR</name>
<dbReference type="RefSeq" id="WP_150330776.1">
    <property type="nucleotide sequence ID" value="NZ_AP025492.1"/>
</dbReference>
<organism evidence="1 2">
    <name type="scientific">Vibrio gigantis</name>
    <dbReference type="NCBI Taxonomy" id="296199"/>
    <lineage>
        <taxon>Bacteria</taxon>
        <taxon>Pseudomonadati</taxon>
        <taxon>Pseudomonadota</taxon>
        <taxon>Gammaproteobacteria</taxon>
        <taxon>Vibrionales</taxon>
        <taxon>Vibrionaceae</taxon>
        <taxon>Vibrio</taxon>
    </lineage>
</organism>
<accession>A0A5M9NAS2</accession>
<gene>
    <name evidence="1" type="ORF">F4W18_20185</name>
</gene>
<sequence length="392" mass="46806">MKGPSYRFTLVRDTADNTQLRFYISYIYFKQNNHLLNGYDLSVMQQRGLKHHFTEIVAEKLHIETEVLENGSFSLDVKEQLQTLLNDLLYIAKKCIIPNFYISWLNSTRADFFLYSLIKLSIKSNILITNNRYSKIYIGQVFWPKFNSIGHQTRESKLRDIKRKRIVRDRKREGKNCDPELVDQLVDKVILEDKEEITKIQKEYEPYIEALRPIEHYDPVNDPHAIEKMIDHFHTVAFTKEAYRYENIRFITQAKRLYQQCYSKVPASRGIMKNDSSELINKTYERLIKQYSILRFYPPVEDPTIRQYCIISFLDILYTTTAKEEFEDRFKLIGDKHSLDKSECKDFTLTFSQKQWDMLIGITESKYPSKIKQALNRIIRQEYKSLKKTRED</sequence>
<protein>
    <submittedName>
        <fullName evidence="1">Uncharacterized protein</fullName>
    </submittedName>
</protein>